<evidence type="ECO:0000259" key="3">
    <source>
        <dbReference type="Pfam" id="PF13349"/>
    </source>
</evidence>
<dbReference type="InterPro" id="IPR025164">
    <property type="entry name" value="Toastrack_DUF4097"/>
</dbReference>
<feature type="chain" id="PRO_5046711261" evidence="2">
    <location>
        <begin position="20"/>
        <end position="234"/>
    </location>
</feature>
<keyword evidence="2" id="KW-0732">Signal</keyword>
<sequence>MTMKRTTLIAGVLGLTATAAGCGIAGPASQARSSYEVPGEVTGLRVEVDSGTVELLGSDRSTVRVTERLHWRKNKPETRHEVRSGTLDLAYDCPDTFGLGAVGVECEVSYRVEVPKGVRVEVGSDSGDLTLTGLSGEVRVRSDSGTIQADGLAGGRVTATSDSGDVTLEFAGQPDAVTTETDSGHTVVRVPAGPYRVEARTDSGDKRITAANDASAPRSIKVSSDSGDLEVLTR</sequence>
<feature type="region of interest" description="Disordered" evidence="1">
    <location>
        <begin position="197"/>
        <end position="234"/>
    </location>
</feature>
<keyword evidence="5" id="KW-1185">Reference proteome</keyword>
<evidence type="ECO:0000313" key="4">
    <source>
        <dbReference type="EMBL" id="MEV4292353.1"/>
    </source>
</evidence>
<dbReference type="Gene3D" id="2.160.20.120">
    <property type="match status" value="1"/>
</dbReference>
<dbReference type="EMBL" id="JBFARM010000018">
    <property type="protein sequence ID" value="MEV4292353.1"/>
    <property type="molecule type" value="Genomic_DNA"/>
</dbReference>
<evidence type="ECO:0000256" key="2">
    <source>
        <dbReference type="SAM" id="SignalP"/>
    </source>
</evidence>
<dbReference type="PROSITE" id="PS51257">
    <property type="entry name" value="PROKAR_LIPOPROTEIN"/>
    <property type="match status" value="1"/>
</dbReference>
<comment type="caution">
    <text evidence="4">The sequence shown here is derived from an EMBL/GenBank/DDBJ whole genome shotgun (WGS) entry which is preliminary data.</text>
</comment>
<feature type="compositionally biased region" description="Basic and acidic residues" evidence="1">
    <location>
        <begin position="197"/>
        <end position="208"/>
    </location>
</feature>
<dbReference type="Proteomes" id="UP001552427">
    <property type="component" value="Unassembled WGS sequence"/>
</dbReference>
<dbReference type="Pfam" id="PF13349">
    <property type="entry name" value="DUF4097"/>
    <property type="match status" value="1"/>
</dbReference>
<protein>
    <submittedName>
        <fullName evidence="4">DUF4097 family beta strand repeat-containing protein</fullName>
    </submittedName>
</protein>
<reference evidence="4 5" key="1">
    <citation type="submission" date="2024-06" db="EMBL/GenBank/DDBJ databases">
        <title>The Natural Products Discovery Center: Release of the First 8490 Sequenced Strains for Exploring Actinobacteria Biosynthetic Diversity.</title>
        <authorList>
            <person name="Kalkreuter E."/>
            <person name="Kautsar S.A."/>
            <person name="Yang D."/>
            <person name="Bader C.D."/>
            <person name="Teijaro C.N."/>
            <person name="Fluegel L."/>
            <person name="Davis C.M."/>
            <person name="Simpson J.R."/>
            <person name="Lauterbach L."/>
            <person name="Steele A.D."/>
            <person name="Gui C."/>
            <person name="Meng S."/>
            <person name="Li G."/>
            <person name="Viehrig K."/>
            <person name="Ye F."/>
            <person name="Su P."/>
            <person name="Kiefer A.F."/>
            <person name="Nichols A."/>
            <person name="Cepeda A.J."/>
            <person name="Yan W."/>
            <person name="Fan B."/>
            <person name="Jiang Y."/>
            <person name="Adhikari A."/>
            <person name="Zheng C.-J."/>
            <person name="Schuster L."/>
            <person name="Cowan T.M."/>
            <person name="Smanski M.J."/>
            <person name="Chevrette M.G."/>
            <person name="De Carvalho L.P.S."/>
            <person name="Shen B."/>
        </authorList>
    </citation>
    <scope>NUCLEOTIDE SEQUENCE [LARGE SCALE GENOMIC DNA]</scope>
    <source>
        <strain evidence="4 5">NPDC049574</strain>
    </source>
</reference>
<proteinExistence type="predicted"/>
<feature type="domain" description="DUF4097" evidence="3">
    <location>
        <begin position="119"/>
        <end position="231"/>
    </location>
</feature>
<dbReference type="RefSeq" id="WP_364462306.1">
    <property type="nucleotide sequence ID" value="NZ_JBFARM010000018.1"/>
</dbReference>
<accession>A0ABV3HIT0</accession>
<name>A0ABV3HIT0_9ACTN</name>
<evidence type="ECO:0000313" key="5">
    <source>
        <dbReference type="Proteomes" id="UP001552427"/>
    </source>
</evidence>
<evidence type="ECO:0000256" key="1">
    <source>
        <dbReference type="SAM" id="MobiDB-lite"/>
    </source>
</evidence>
<organism evidence="4 5">
    <name type="scientific">Nonomuraea bangladeshensis</name>
    <dbReference type="NCBI Taxonomy" id="404385"/>
    <lineage>
        <taxon>Bacteria</taxon>
        <taxon>Bacillati</taxon>
        <taxon>Actinomycetota</taxon>
        <taxon>Actinomycetes</taxon>
        <taxon>Streptosporangiales</taxon>
        <taxon>Streptosporangiaceae</taxon>
        <taxon>Nonomuraea</taxon>
    </lineage>
</organism>
<feature type="signal peptide" evidence="2">
    <location>
        <begin position="1"/>
        <end position="19"/>
    </location>
</feature>
<gene>
    <name evidence="4" type="ORF">AB0K40_43175</name>
</gene>